<dbReference type="GO" id="GO:0019588">
    <property type="term" value="P:anaerobic glycerol catabolic process"/>
    <property type="evidence" value="ECO:0007669"/>
    <property type="project" value="UniProtKB-UniPathway"/>
</dbReference>
<dbReference type="Proteomes" id="UP000518752">
    <property type="component" value="Unassembled WGS sequence"/>
</dbReference>
<dbReference type="GO" id="GO:0005829">
    <property type="term" value="C:cytosol"/>
    <property type="evidence" value="ECO:0007669"/>
    <property type="project" value="TreeGrafter"/>
</dbReference>
<reference evidence="16 17" key="1">
    <citation type="journal article" date="2020" name="ISME J.">
        <title>Uncovering the hidden diversity of litter-decomposition mechanisms in mushroom-forming fungi.</title>
        <authorList>
            <person name="Floudas D."/>
            <person name="Bentzer J."/>
            <person name="Ahren D."/>
            <person name="Johansson T."/>
            <person name="Persson P."/>
            <person name="Tunlid A."/>
        </authorList>
    </citation>
    <scope>NUCLEOTIDE SEQUENCE [LARGE SCALE GENOMIC DNA]</scope>
    <source>
        <strain evidence="16 17">CBS 406.79</strain>
    </source>
</reference>
<keyword evidence="6" id="KW-0418">Kinase</keyword>
<dbReference type="Gene3D" id="3.40.50.10440">
    <property type="entry name" value="Dihydroxyacetone kinase, domain 1"/>
    <property type="match status" value="1"/>
</dbReference>
<comment type="catalytic activity">
    <reaction evidence="10">
        <text>dihydroxyacetone + ATP = dihydroxyacetone phosphate + ADP + H(+)</text>
        <dbReference type="Rhea" id="RHEA:15773"/>
        <dbReference type="ChEBI" id="CHEBI:15378"/>
        <dbReference type="ChEBI" id="CHEBI:16016"/>
        <dbReference type="ChEBI" id="CHEBI:30616"/>
        <dbReference type="ChEBI" id="CHEBI:57642"/>
        <dbReference type="ChEBI" id="CHEBI:456216"/>
        <dbReference type="EC" id="2.7.1.29"/>
    </reaction>
</comment>
<keyword evidence="5" id="KW-0547">Nucleotide-binding</keyword>
<evidence type="ECO:0000256" key="11">
    <source>
        <dbReference type="PIRSR" id="PIRSR612734-1"/>
    </source>
</evidence>
<dbReference type="PROSITE" id="PS51481">
    <property type="entry name" value="DHAK"/>
    <property type="match status" value="1"/>
</dbReference>
<evidence type="ECO:0000256" key="5">
    <source>
        <dbReference type="ARBA" id="ARBA00022741"/>
    </source>
</evidence>
<evidence type="ECO:0000256" key="1">
    <source>
        <dbReference type="ARBA" id="ARBA00003264"/>
    </source>
</evidence>
<feature type="region of interest" description="Disordered" evidence="13">
    <location>
        <begin position="372"/>
        <end position="396"/>
    </location>
</feature>
<gene>
    <name evidence="16" type="ORF">D9757_012777</name>
</gene>
<dbReference type="Gene3D" id="1.25.40.340">
    <property type="match status" value="1"/>
</dbReference>
<dbReference type="GO" id="GO:0005524">
    <property type="term" value="F:ATP binding"/>
    <property type="evidence" value="ECO:0007669"/>
    <property type="project" value="UniProtKB-KW"/>
</dbReference>
<dbReference type="GO" id="GO:0004371">
    <property type="term" value="F:glycerone kinase activity"/>
    <property type="evidence" value="ECO:0007669"/>
    <property type="project" value="UniProtKB-EC"/>
</dbReference>
<organism evidence="16 17">
    <name type="scientific">Collybiopsis confluens</name>
    <dbReference type="NCBI Taxonomy" id="2823264"/>
    <lineage>
        <taxon>Eukaryota</taxon>
        <taxon>Fungi</taxon>
        <taxon>Dikarya</taxon>
        <taxon>Basidiomycota</taxon>
        <taxon>Agaricomycotina</taxon>
        <taxon>Agaricomycetes</taxon>
        <taxon>Agaricomycetidae</taxon>
        <taxon>Agaricales</taxon>
        <taxon>Marasmiineae</taxon>
        <taxon>Omphalotaceae</taxon>
        <taxon>Collybiopsis</taxon>
    </lineage>
</organism>
<comment type="pathway">
    <text evidence="2">Polyol metabolism; glycerol fermentation; glycerone phosphate from glycerol (oxidative route): step 2/2.</text>
</comment>
<dbReference type="InterPro" id="IPR050861">
    <property type="entry name" value="Dihydroxyacetone_Kinase"/>
</dbReference>
<comment type="similarity">
    <text evidence="3">Belongs to the dihydroxyacetone kinase (DAK) family.</text>
</comment>
<evidence type="ECO:0000256" key="6">
    <source>
        <dbReference type="ARBA" id="ARBA00022777"/>
    </source>
</evidence>
<dbReference type="Pfam" id="PF02733">
    <property type="entry name" value="Dak1"/>
    <property type="match status" value="1"/>
</dbReference>
<dbReference type="AlphaFoldDB" id="A0A8H5FTV1"/>
<evidence type="ECO:0000313" key="16">
    <source>
        <dbReference type="EMBL" id="KAF5348448.1"/>
    </source>
</evidence>
<comment type="caution">
    <text evidence="16">The sequence shown here is derived from an EMBL/GenBank/DDBJ whole genome shotgun (WGS) entry which is preliminary data.</text>
</comment>
<keyword evidence="17" id="KW-1185">Reference proteome</keyword>
<dbReference type="UniPathway" id="UPA00617">
    <property type="reaction ID" value="UER00669"/>
</dbReference>
<evidence type="ECO:0000259" key="15">
    <source>
        <dbReference type="PROSITE" id="PS51481"/>
    </source>
</evidence>
<dbReference type="SMART" id="SM01120">
    <property type="entry name" value="Dak2"/>
    <property type="match status" value="1"/>
</dbReference>
<evidence type="ECO:0008006" key="18">
    <source>
        <dbReference type="Google" id="ProtNLM"/>
    </source>
</evidence>
<feature type="domain" description="DhaK" evidence="15">
    <location>
        <begin position="9"/>
        <end position="359"/>
    </location>
</feature>
<comment type="catalytic activity">
    <reaction evidence="9">
        <text>D-glyceraldehyde + ATP = D-glyceraldehyde 3-phosphate + ADP + H(+)</text>
        <dbReference type="Rhea" id="RHEA:13941"/>
        <dbReference type="ChEBI" id="CHEBI:15378"/>
        <dbReference type="ChEBI" id="CHEBI:17378"/>
        <dbReference type="ChEBI" id="CHEBI:30616"/>
        <dbReference type="ChEBI" id="CHEBI:59776"/>
        <dbReference type="ChEBI" id="CHEBI:456216"/>
        <dbReference type="EC" id="2.7.1.28"/>
    </reaction>
</comment>
<sequence>MASKHLINSPSSLVNESLEGLCILNPELKLHRDARVLYRPVSSRQKVALICGGGAGHEPSHAGFVGKGLLTAAVSGNIFASPSGKQVKTAVELVHPAKGESQGSGTLIIVKNYTGDVLNFGLAREALSSQGLNPVRFLTVGDDVAVPRSRITLVGRRGLAGTVLLYKIAGALAAQGGALDEVESIGKYVSDNLATIGVATGHSHVPGTDRGKDVLAEDEIEVGMGIHNEPGVLRLRGKNGSPPPLSEVIPKLVDMLTVSEQDDNERGWVPFPSGSDVVLMVNNLGGLSPLELSAASLEATKVIQSRGLNMKRVLSGSYMTSLNMPGFSLTLLKLPKDTQEPSRGLLLSLIDAPAEASGWGWVSGQSPVSLSSQLTTSQSATTSSTTQSPENQNQEQAQKTIDAIRRACNALIRAEPELTRMDTVAGDGDCGLTLKAGAEGVLSLIDSKEITGLSLSAACVAIAGVAEDRMGGTSGGLYSIFFSALAQGLHQASFKWPQALLHALEKLYTYTRARPPSRTLVDPLDIFIVSLQAGGDVNGATKKAEEAAHATRGMVAKAGRAVYSGEGGEGEQGEMDPGAWGVAVLLRALVVGE</sequence>
<evidence type="ECO:0000256" key="8">
    <source>
        <dbReference type="ARBA" id="ARBA00022840"/>
    </source>
</evidence>
<feature type="binding site" evidence="12">
    <location>
        <begin position="54"/>
        <end position="57"/>
    </location>
    <ligand>
        <name>substrate</name>
    </ligand>
</feature>
<keyword evidence="8" id="KW-0067">ATP-binding</keyword>
<accession>A0A8H5FTV1</accession>
<evidence type="ECO:0000256" key="2">
    <source>
        <dbReference type="ARBA" id="ARBA00004778"/>
    </source>
</evidence>
<dbReference type="InterPro" id="IPR004007">
    <property type="entry name" value="DhaL_dom"/>
</dbReference>
<feature type="binding site" evidence="12">
    <location>
        <position position="116"/>
    </location>
    <ligand>
        <name>substrate</name>
    </ligand>
</feature>
<dbReference type="InterPro" id="IPR004006">
    <property type="entry name" value="DhaK_dom"/>
</dbReference>
<dbReference type="Pfam" id="PF02734">
    <property type="entry name" value="Dak2"/>
    <property type="match status" value="1"/>
</dbReference>
<dbReference type="FunFam" id="3.30.1180.20:FF:000001">
    <property type="entry name" value="Dihydroxyacetone kinase 1"/>
    <property type="match status" value="1"/>
</dbReference>
<dbReference type="SUPFAM" id="SSF82549">
    <property type="entry name" value="DAK1/DegV-like"/>
    <property type="match status" value="1"/>
</dbReference>
<evidence type="ECO:0000256" key="10">
    <source>
        <dbReference type="ARBA" id="ARBA00048898"/>
    </source>
</evidence>
<evidence type="ECO:0000313" key="17">
    <source>
        <dbReference type="Proteomes" id="UP000518752"/>
    </source>
</evidence>
<keyword evidence="7" id="KW-0319">Glycerol metabolism</keyword>
<name>A0A8H5FTV1_9AGAR</name>
<evidence type="ECO:0000256" key="3">
    <source>
        <dbReference type="ARBA" id="ARBA00008757"/>
    </source>
</evidence>
<comment type="function">
    <text evidence="1">Catalyzes both the phosphorylation of dihydroxyacetone and of glyceraldehyde.</text>
</comment>
<dbReference type="SUPFAM" id="SSF101473">
    <property type="entry name" value="DhaL-like"/>
    <property type="match status" value="1"/>
</dbReference>
<feature type="binding site" evidence="12">
    <location>
        <position position="111"/>
    </location>
    <ligand>
        <name>substrate</name>
    </ligand>
</feature>
<evidence type="ECO:0000256" key="7">
    <source>
        <dbReference type="ARBA" id="ARBA00022798"/>
    </source>
</evidence>
<dbReference type="NCBIfam" id="TIGR02361">
    <property type="entry name" value="dak_ATP"/>
    <property type="match status" value="1"/>
</dbReference>
<evidence type="ECO:0000256" key="12">
    <source>
        <dbReference type="PIRSR" id="PIRSR612734-2"/>
    </source>
</evidence>
<dbReference type="Gene3D" id="3.30.1180.20">
    <property type="entry name" value="Dihydroxyacetone kinase, domain 2"/>
    <property type="match status" value="1"/>
</dbReference>
<evidence type="ECO:0000259" key="14">
    <source>
        <dbReference type="PROSITE" id="PS51480"/>
    </source>
</evidence>
<feature type="domain" description="DhaL" evidence="14">
    <location>
        <begin position="398"/>
        <end position="591"/>
    </location>
</feature>
<feature type="compositionally biased region" description="Low complexity" evidence="13">
    <location>
        <begin position="372"/>
        <end position="388"/>
    </location>
</feature>
<dbReference type="InterPro" id="IPR012734">
    <property type="entry name" value="DhaK_ATP"/>
</dbReference>
<evidence type="ECO:0000256" key="9">
    <source>
        <dbReference type="ARBA" id="ARBA00047974"/>
    </source>
</evidence>
<evidence type="ECO:0000256" key="4">
    <source>
        <dbReference type="ARBA" id="ARBA00022679"/>
    </source>
</evidence>
<dbReference type="PANTHER" id="PTHR28629:SF14">
    <property type="entry name" value="DIHYDROXYACETONE KINASE 1"/>
    <property type="match status" value="1"/>
</dbReference>
<proteinExistence type="inferred from homology"/>
<dbReference type="PANTHER" id="PTHR28629">
    <property type="entry name" value="TRIOKINASE/FMN CYCLASE"/>
    <property type="match status" value="1"/>
</dbReference>
<protein>
    <recommendedName>
        <fullName evidence="18">Dihydroxyacetone kinase</fullName>
    </recommendedName>
</protein>
<feature type="active site" description="Tele-hemiaminal-histidine intermediate" evidence="11">
    <location>
        <position position="227"/>
    </location>
</feature>
<dbReference type="InterPro" id="IPR036117">
    <property type="entry name" value="DhaL_dom_sf"/>
</dbReference>
<evidence type="ECO:0000256" key="13">
    <source>
        <dbReference type="SAM" id="MobiDB-lite"/>
    </source>
</evidence>
<dbReference type="EMBL" id="JAACJN010000317">
    <property type="protein sequence ID" value="KAF5348448.1"/>
    <property type="molecule type" value="Genomic_DNA"/>
</dbReference>
<dbReference type="PROSITE" id="PS51480">
    <property type="entry name" value="DHAL"/>
    <property type="match status" value="1"/>
</dbReference>
<keyword evidence="4" id="KW-0808">Transferase</keyword>
<dbReference type="OrthoDB" id="1724672at2759"/>
<dbReference type="FunFam" id="3.40.50.10440:FF:000001">
    <property type="entry name" value="Dihydroxyacetone kinase, DhaK subunit"/>
    <property type="match status" value="1"/>
</dbReference>
<dbReference type="FunFam" id="1.25.40.340:FF:000001">
    <property type="entry name" value="Dihydroxyacetone kinase 1"/>
    <property type="match status" value="1"/>
</dbReference>
<dbReference type="GO" id="GO:0050354">
    <property type="term" value="F:triokinase activity"/>
    <property type="evidence" value="ECO:0007669"/>
    <property type="project" value="UniProtKB-EC"/>
</dbReference>